<dbReference type="STRING" id="1174501.SAMN05216192_11134"/>
<reference evidence="2" key="1">
    <citation type="submission" date="2016-10" db="EMBL/GenBank/DDBJ databases">
        <authorList>
            <person name="Varghese N."/>
            <person name="Submissions S."/>
        </authorList>
    </citation>
    <scope>NUCLEOTIDE SEQUENCE [LARGE SCALE GENOMIC DNA]</scope>
    <source>
        <strain evidence="2">CGMCC 1.11012</strain>
    </source>
</reference>
<sequence length="101" mass="11672">MNIGRRIYYDKVTGDIIQETGERSGDVIITTIDQDFVFCSKLSERVRETVGCLELEFGDYADDFREGQLIRINTAERIPLFSYPEFNNKPEEIILNRMGSV</sequence>
<dbReference type="RefSeq" id="WP_090714404.1">
    <property type="nucleotide sequence ID" value="NZ_CBCSKY010000009.1"/>
</dbReference>
<accession>A0A1G8QKF1</accession>
<name>A0A1G8QKF1_9BACL</name>
<gene>
    <name evidence="1" type="ORF">SAMN05216192_11134</name>
</gene>
<dbReference type="EMBL" id="FNDX01000011">
    <property type="protein sequence ID" value="SDJ04570.1"/>
    <property type="molecule type" value="Genomic_DNA"/>
</dbReference>
<dbReference type="AlphaFoldDB" id="A0A1G8QKF1"/>
<keyword evidence="2" id="KW-1185">Reference proteome</keyword>
<organism evidence="1 2">
    <name type="scientific">Paenibacillus typhae</name>
    <dbReference type="NCBI Taxonomy" id="1174501"/>
    <lineage>
        <taxon>Bacteria</taxon>
        <taxon>Bacillati</taxon>
        <taxon>Bacillota</taxon>
        <taxon>Bacilli</taxon>
        <taxon>Bacillales</taxon>
        <taxon>Paenibacillaceae</taxon>
        <taxon>Paenibacillus</taxon>
    </lineage>
</organism>
<proteinExistence type="predicted"/>
<protein>
    <submittedName>
        <fullName evidence="1">Uncharacterized protein</fullName>
    </submittedName>
</protein>
<dbReference type="OrthoDB" id="2474791at2"/>
<dbReference type="Proteomes" id="UP000199050">
    <property type="component" value="Unassembled WGS sequence"/>
</dbReference>
<evidence type="ECO:0000313" key="2">
    <source>
        <dbReference type="Proteomes" id="UP000199050"/>
    </source>
</evidence>
<evidence type="ECO:0000313" key="1">
    <source>
        <dbReference type="EMBL" id="SDJ04570.1"/>
    </source>
</evidence>